<name>A0A6G0XAG2_9STRA</name>
<dbReference type="Gene3D" id="3.40.50.11720">
    <property type="entry name" value="3-Deoxy-D-manno-octulosonic-acid transferase, N-terminal domain"/>
    <property type="match status" value="1"/>
</dbReference>
<dbReference type="Gene3D" id="3.40.50.2000">
    <property type="entry name" value="Glycogen Phosphorylase B"/>
    <property type="match status" value="1"/>
</dbReference>
<dbReference type="PANTHER" id="PTHR42755">
    <property type="entry name" value="3-DEOXY-MANNO-OCTULOSONATE CYTIDYLYLTRANSFERASE"/>
    <property type="match status" value="1"/>
</dbReference>
<dbReference type="VEuPathDB" id="FungiDB:AeMF1_021127"/>
<dbReference type="InterPro" id="IPR038107">
    <property type="entry name" value="Glycos_transf_N_sf"/>
</dbReference>
<protein>
    <recommendedName>
        <fullName evidence="4">3-deoxy-D-manno-octulosonic-acid transferase N-terminal domain-containing protein</fullName>
    </recommendedName>
</protein>
<evidence type="ECO:0000256" key="1">
    <source>
        <dbReference type="ARBA" id="ARBA00022679"/>
    </source>
</evidence>
<accession>A0A6G0XAG2</accession>
<evidence type="ECO:0000256" key="2">
    <source>
        <dbReference type="PIRSR" id="PIRSR639901-1"/>
    </source>
</evidence>
<feature type="site" description="Transition state stabilizer" evidence="3">
    <location>
        <position position="155"/>
    </location>
</feature>
<sequence>MGLRKRIWATALLELQVYRAVWSVCWPFVRWFVRVKDRKRLVPALIANERTGVATSKDKFRDHPHGIVWIHGASVGECLSALPLIKFLTHESGRPTTLPTYNVLLTTTTPSARQLLNQRLQSNPKAMCIFAPLDHVTCVNRFLDTWCPSAAIWIESEIWPNLIAETASRQVPMAILNGRMSIQSFDRWNSWFLRWFAQFLLSQFRLVLCQSPEDLRRFQSLGQADAKYLGDLKFVADKATIDPADLLQLQNAIGSRVLWVAASTHEGEEDIMLATHVQLLSSHPDALLVLIPRHPHRVPAIIRELSAQYPHLKTTTRTQDQVPSADSNVFIVDTMGETQLYYEAASVVFVGGSLVPIGGHNILEPLRSGCTVLHGPHMTNFTSVVQTLQSPDVVQVSSSSLLSTLRTSLDSPSRPFATGNQSLAPIQDALWANVTRFLTG</sequence>
<keyword evidence="1" id="KW-0808">Transferase</keyword>
<dbReference type="GO" id="GO:0009245">
    <property type="term" value="P:lipid A biosynthetic process"/>
    <property type="evidence" value="ECO:0007669"/>
    <property type="project" value="TreeGrafter"/>
</dbReference>
<dbReference type="InterPro" id="IPR007507">
    <property type="entry name" value="Glycos_transf_N"/>
</dbReference>
<evidence type="ECO:0000313" key="6">
    <source>
        <dbReference type="Proteomes" id="UP000481153"/>
    </source>
</evidence>
<dbReference type="GO" id="GO:0016740">
    <property type="term" value="F:transferase activity"/>
    <property type="evidence" value="ECO:0007669"/>
    <property type="project" value="UniProtKB-KW"/>
</dbReference>
<evidence type="ECO:0000259" key="4">
    <source>
        <dbReference type="Pfam" id="PF04413"/>
    </source>
</evidence>
<evidence type="ECO:0000256" key="3">
    <source>
        <dbReference type="PIRSR" id="PIRSR639901-2"/>
    </source>
</evidence>
<dbReference type="Proteomes" id="UP000481153">
    <property type="component" value="Unassembled WGS sequence"/>
</dbReference>
<dbReference type="EMBL" id="VJMJ01000085">
    <property type="protein sequence ID" value="KAF0737093.1"/>
    <property type="molecule type" value="Genomic_DNA"/>
</dbReference>
<comment type="caution">
    <text evidence="5">The sequence shown here is derived from an EMBL/GenBank/DDBJ whole genome shotgun (WGS) entry which is preliminary data.</text>
</comment>
<dbReference type="InterPro" id="IPR039901">
    <property type="entry name" value="Kdotransferase"/>
</dbReference>
<evidence type="ECO:0000313" key="5">
    <source>
        <dbReference type="EMBL" id="KAF0737093.1"/>
    </source>
</evidence>
<keyword evidence="6" id="KW-1185">Reference proteome</keyword>
<reference evidence="5 6" key="1">
    <citation type="submission" date="2019-07" db="EMBL/GenBank/DDBJ databases">
        <title>Genomics analysis of Aphanomyces spp. identifies a new class of oomycete effector associated with host adaptation.</title>
        <authorList>
            <person name="Gaulin E."/>
        </authorList>
    </citation>
    <scope>NUCLEOTIDE SEQUENCE [LARGE SCALE GENOMIC DNA]</scope>
    <source>
        <strain evidence="5 6">ATCC 201684</strain>
    </source>
</reference>
<feature type="active site" description="Proton acceptor" evidence="2">
    <location>
        <position position="77"/>
    </location>
</feature>
<dbReference type="Pfam" id="PF04413">
    <property type="entry name" value="Glycos_transf_N"/>
    <property type="match status" value="1"/>
</dbReference>
<feature type="domain" description="3-deoxy-D-manno-octulosonic-acid transferase N-terminal" evidence="4">
    <location>
        <begin position="49"/>
        <end position="235"/>
    </location>
</feature>
<feature type="site" description="Transition state stabilizer" evidence="3">
    <location>
        <position position="233"/>
    </location>
</feature>
<dbReference type="AlphaFoldDB" id="A0A6G0XAG2"/>
<dbReference type="GO" id="GO:0005886">
    <property type="term" value="C:plasma membrane"/>
    <property type="evidence" value="ECO:0007669"/>
    <property type="project" value="TreeGrafter"/>
</dbReference>
<dbReference type="PANTHER" id="PTHR42755:SF1">
    <property type="entry name" value="3-DEOXY-D-MANNO-OCTULOSONIC ACID TRANSFERASE, MITOCHONDRIAL-RELATED"/>
    <property type="match status" value="1"/>
</dbReference>
<gene>
    <name evidence="5" type="ORF">Ae201684_006897</name>
</gene>
<organism evidence="5 6">
    <name type="scientific">Aphanomyces euteiches</name>
    <dbReference type="NCBI Taxonomy" id="100861"/>
    <lineage>
        <taxon>Eukaryota</taxon>
        <taxon>Sar</taxon>
        <taxon>Stramenopiles</taxon>
        <taxon>Oomycota</taxon>
        <taxon>Saprolegniomycetes</taxon>
        <taxon>Saprolegniales</taxon>
        <taxon>Verrucalvaceae</taxon>
        <taxon>Aphanomyces</taxon>
    </lineage>
</organism>
<proteinExistence type="predicted"/>